<evidence type="ECO:0000313" key="2">
    <source>
        <dbReference type="EMBL" id="GMN45252.1"/>
    </source>
</evidence>
<accession>A0AA88D865</accession>
<dbReference type="Proteomes" id="UP001187192">
    <property type="component" value="Unassembled WGS sequence"/>
</dbReference>
<feature type="region of interest" description="Disordered" evidence="1">
    <location>
        <begin position="54"/>
        <end position="126"/>
    </location>
</feature>
<protein>
    <submittedName>
        <fullName evidence="2">Uncharacterized protein</fullName>
    </submittedName>
</protein>
<evidence type="ECO:0000313" key="3">
    <source>
        <dbReference type="Proteomes" id="UP001187192"/>
    </source>
</evidence>
<proteinExistence type="predicted"/>
<feature type="compositionally biased region" description="Acidic residues" evidence="1">
    <location>
        <begin position="98"/>
        <end position="113"/>
    </location>
</feature>
<evidence type="ECO:0000256" key="1">
    <source>
        <dbReference type="SAM" id="MobiDB-lite"/>
    </source>
</evidence>
<name>A0AA88D865_FICCA</name>
<dbReference type="EMBL" id="BTGU01000020">
    <property type="protein sequence ID" value="GMN45252.1"/>
    <property type="molecule type" value="Genomic_DNA"/>
</dbReference>
<sequence length="126" mass="13217">METKTETGVVIMAVNQGSLLTCAVGAITTPATTMLTSAMLVALLSSAQELFQMPTISGPKSGGDYNREYQSKAVDAGENGEDRDDDDTDGGGDGGLGDGEEDFSSEEGGEDDFPLLSQDFCYSRTR</sequence>
<feature type="compositionally biased region" description="Acidic residues" evidence="1">
    <location>
        <begin position="78"/>
        <end position="90"/>
    </location>
</feature>
<reference evidence="2" key="1">
    <citation type="submission" date="2023-07" db="EMBL/GenBank/DDBJ databases">
        <title>draft genome sequence of fig (Ficus carica).</title>
        <authorList>
            <person name="Takahashi T."/>
            <person name="Nishimura K."/>
        </authorList>
    </citation>
    <scope>NUCLEOTIDE SEQUENCE</scope>
</reference>
<keyword evidence="3" id="KW-1185">Reference proteome</keyword>
<gene>
    <name evidence="2" type="ORF">TIFTF001_014438</name>
</gene>
<organism evidence="2 3">
    <name type="scientific">Ficus carica</name>
    <name type="common">Common fig</name>
    <dbReference type="NCBI Taxonomy" id="3494"/>
    <lineage>
        <taxon>Eukaryota</taxon>
        <taxon>Viridiplantae</taxon>
        <taxon>Streptophyta</taxon>
        <taxon>Embryophyta</taxon>
        <taxon>Tracheophyta</taxon>
        <taxon>Spermatophyta</taxon>
        <taxon>Magnoliopsida</taxon>
        <taxon>eudicotyledons</taxon>
        <taxon>Gunneridae</taxon>
        <taxon>Pentapetalae</taxon>
        <taxon>rosids</taxon>
        <taxon>fabids</taxon>
        <taxon>Rosales</taxon>
        <taxon>Moraceae</taxon>
        <taxon>Ficeae</taxon>
        <taxon>Ficus</taxon>
    </lineage>
</organism>
<dbReference type="AlphaFoldDB" id="A0AA88D865"/>
<comment type="caution">
    <text evidence="2">The sequence shown here is derived from an EMBL/GenBank/DDBJ whole genome shotgun (WGS) entry which is preliminary data.</text>
</comment>